<reference evidence="2 3" key="2">
    <citation type="submission" date="2018-11" db="EMBL/GenBank/DDBJ databases">
        <authorList>
            <consortium name="Pathogen Informatics"/>
        </authorList>
    </citation>
    <scope>NUCLEOTIDE SEQUENCE [LARGE SCALE GENOMIC DNA]</scope>
</reference>
<sequence>MSISRKHHRRQLIEICINILYCYSELPDLPKITTSGQYFEFEQIVNGADGNFDGNSDSDSEGFGEHEDDSFSFNMCRVRRLRRMSNSPPKIYSRVMRDNGQAVQHTLASFTLHHQRDEEIRKVEEEGLDPEDIFCTVSEDDAGTPPLAQEDDFDDIDV</sequence>
<keyword evidence="3" id="KW-1185">Reference proteome</keyword>
<dbReference type="AlphaFoldDB" id="A0A183DY42"/>
<evidence type="ECO:0000313" key="2">
    <source>
        <dbReference type="EMBL" id="VDN22690.1"/>
    </source>
</evidence>
<gene>
    <name evidence="2" type="ORF">GPUH_LOCUS13633</name>
</gene>
<accession>A0A183DY42</accession>
<reference evidence="4" key="1">
    <citation type="submission" date="2016-06" db="UniProtKB">
        <authorList>
            <consortium name="WormBaseParasite"/>
        </authorList>
    </citation>
    <scope>IDENTIFICATION</scope>
</reference>
<evidence type="ECO:0000256" key="1">
    <source>
        <dbReference type="SAM" id="MobiDB-lite"/>
    </source>
</evidence>
<organism evidence="4">
    <name type="scientific">Gongylonema pulchrum</name>
    <dbReference type="NCBI Taxonomy" id="637853"/>
    <lineage>
        <taxon>Eukaryota</taxon>
        <taxon>Metazoa</taxon>
        <taxon>Ecdysozoa</taxon>
        <taxon>Nematoda</taxon>
        <taxon>Chromadorea</taxon>
        <taxon>Rhabditida</taxon>
        <taxon>Spirurina</taxon>
        <taxon>Spiruromorpha</taxon>
        <taxon>Spiruroidea</taxon>
        <taxon>Gongylonematidae</taxon>
        <taxon>Gongylonema</taxon>
    </lineage>
</organism>
<name>A0A183DY42_9BILA</name>
<dbReference type="OrthoDB" id="5810822at2759"/>
<dbReference type="WBParaSite" id="GPUH_0001364801-mRNA-1">
    <property type="protein sequence ID" value="GPUH_0001364801-mRNA-1"/>
    <property type="gene ID" value="GPUH_0001364801"/>
</dbReference>
<dbReference type="Proteomes" id="UP000271098">
    <property type="component" value="Unassembled WGS sequence"/>
</dbReference>
<proteinExistence type="predicted"/>
<feature type="region of interest" description="Disordered" evidence="1">
    <location>
        <begin position="137"/>
        <end position="158"/>
    </location>
</feature>
<protein>
    <submittedName>
        <fullName evidence="2 4">Uncharacterized protein</fullName>
    </submittedName>
</protein>
<evidence type="ECO:0000313" key="3">
    <source>
        <dbReference type="Proteomes" id="UP000271098"/>
    </source>
</evidence>
<dbReference type="EMBL" id="UYRT01080409">
    <property type="protein sequence ID" value="VDN22690.1"/>
    <property type="molecule type" value="Genomic_DNA"/>
</dbReference>
<evidence type="ECO:0000313" key="4">
    <source>
        <dbReference type="WBParaSite" id="GPUH_0001364801-mRNA-1"/>
    </source>
</evidence>
<feature type="compositionally biased region" description="Acidic residues" evidence="1">
    <location>
        <begin position="149"/>
        <end position="158"/>
    </location>
</feature>